<dbReference type="SUPFAM" id="SSF48498">
    <property type="entry name" value="Tetracyclin repressor-like, C-terminal domain"/>
    <property type="match status" value="1"/>
</dbReference>
<keyword evidence="2 4" id="KW-0238">DNA-binding</keyword>
<accession>A0ABU3WQL8</accession>
<feature type="domain" description="HTH tetR-type" evidence="5">
    <location>
        <begin position="6"/>
        <end position="66"/>
    </location>
</feature>
<gene>
    <name evidence="6" type="ORF">F8M49_14860</name>
</gene>
<evidence type="ECO:0000256" key="2">
    <source>
        <dbReference type="ARBA" id="ARBA00023125"/>
    </source>
</evidence>
<evidence type="ECO:0000313" key="6">
    <source>
        <dbReference type="EMBL" id="MDV2476297.1"/>
    </source>
</evidence>
<keyword evidence="3" id="KW-0804">Transcription</keyword>
<keyword evidence="7" id="KW-1185">Reference proteome</keyword>
<proteinExistence type="predicted"/>
<evidence type="ECO:0000256" key="3">
    <source>
        <dbReference type="ARBA" id="ARBA00023163"/>
    </source>
</evidence>
<dbReference type="Gene3D" id="1.10.357.10">
    <property type="entry name" value="Tetracycline Repressor, domain 2"/>
    <property type="match status" value="1"/>
</dbReference>
<dbReference type="InterPro" id="IPR036271">
    <property type="entry name" value="Tet_transcr_reg_TetR-rel_C_sf"/>
</dbReference>
<dbReference type="Pfam" id="PF00440">
    <property type="entry name" value="TetR_N"/>
    <property type="match status" value="1"/>
</dbReference>
<dbReference type="Proteomes" id="UP001275440">
    <property type="component" value="Unassembled WGS sequence"/>
</dbReference>
<dbReference type="EMBL" id="WBMO01000001">
    <property type="protein sequence ID" value="MDV2476297.1"/>
    <property type="molecule type" value="Genomic_DNA"/>
</dbReference>
<dbReference type="PANTHER" id="PTHR47506:SF3">
    <property type="entry name" value="HTH-TYPE TRANSCRIPTIONAL REGULATOR LMRA"/>
    <property type="match status" value="1"/>
</dbReference>
<dbReference type="PROSITE" id="PS50977">
    <property type="entry name" value="HTH_TETR_2"/>
    <property type="match status" value="1"/>
</dbReference>
<dbReference type="InterPro" id="IPR009057">
    <property type="entry name" value="Homeodomain-like_sf"/>
</dbReference>
<organism evidence="6 7">
    <name type="scientific">Rhodococcus zopfii</name>
    <dbReference type="NCBI Taxonomy" id="43772"/>
    <lineage>
        <taxon>Bacteria</taxon>
        <taxon>Bacillati</taxon>
        <taxon>Actinomycetota</taxon>
        <taxon>Actinomycetes</taxon>
        <taxon>Mycobacteriales</taxon>
        <taxon>Nocardiaceae</taxon>
        <taxon>Rhodococcus</taxon>
    </lineage>
</organism>
<protein>
    <submittedName>
        <fullName evidence="6">TetR/AcrR family transcriptional regulator</fullName>
    </submittedName>
</protein>
<comment type="caution">
    <text evidence="6">The sequence shown here is derived from an EMBL/GenBank/DDBJ whole genome shotgun (WGS) entry which is preliminary data.</text>
</comment>
<dbReference type="Pfam" id="PF21993">
    <property type="entry name" value="TetR_C_13_2"/>
    <property type="match status" value="1"/>
</dbReference>
<reference evidence="6 7" key="1">
    <citation type="submission" date="2019-10" db="EMBL/GenBank/DDBJ databases">
        <title>Draft Genome Assembly of Rhodococcus zopfii DSM44189.</title>
        <authorList>
            <person name="Sutton J.M."/>
            <person name="Akob D.M."/>
            <person name="Bushman T.J."/>
        </authorList>
    </citation>
    <scope>NUCLEOTIDE SEQUENCE [LARGE SCALE GENOMIC DNA]</scope>
    <source>
        <strain evidence="6 7">DSM 44189</strain>
    </source>
</reference>
<sequence>MTTKGARTRTRMIDTTLELIQARGYHGTGLAHITAGAAAPRGSLYFHFPGGKDELVAAALDRVGAEFTYLLESLLAEGKSAGDVVAAVFDNLAARLERSGFAAGCAVASVAVDAAAENSTLQESCARVYESWRVVLAQILVRDGVPNAGGLAGAIVSLVEGATVVARARRDTAPLDEARVVALELVGATR</sequence>
<dbReference type="InterPro" id="IPR001647">
    <property type="entry name" value="HTH_TetR"/>
</dbReference>
<dbReference type="PANTHER" id="PTHR47506">
    <property type="entry name" value="TRANSCRIPTIONAL REGULATORY PROTEIN"/>
    <property type="match status" value="1"/>
</dbReference>
<keyword evidence="1" id="KW-0805">Transcription regulation</keyword>
<evidence type="ECO:0000313" key="7">
    <source>
        <dbReference type="Proteomes" id="UP001275440"/>
    </source>
</evidence>
<name>A0ABU3WQL8_9NOCA</name>
<dbReference type="SUPFAM" id="SSF46689">
    <property type="entry name" value="Homeodomain-like"/>
    <property type="match status" value="1"/>
</dbReference>
<evidence type="ECO:0000256" key="4">
    <source>
        <dbReference type="PROSITE-ProRule" id="PRU00335"/>
    </source>
</evidence>
<evidence type="ECO:0000259" key="5">
    <source>
        <dbReference type="PROSITE" id="PS50977"/>
    </source>
</evidence>
<dbReference type="InterPro" id="IPR054156">
    <property type="entry name" value="YxaF_TetR_C"/>
</dbReference>
<feature type="DNA-binding region" description="H-T-H motif" evidence="4">
    <location>
        <begin position="29"/>
        <end position="48"/>
    </location>
</feature>
<evidence type="ECO:0000256" key="1">
    <source>
        <dbReference type="ARBA" id="ARBA00023015"/>
    </source>
</evidence>